<organism evidence="1">
    <name type="scientific">Candidatus Methanogaster sp. ANME-2c ERB4</name>
    <dbReference type="NCBI Taxonomy" id="2759911"/>
    <lineage>
        <taxon>Archaea</taxon>
        <taxon>Methanobacteriati</taxon>
        <taxon>Methanobacteriota</taxon>
        <taxon>Stenosarchaea group</taxon>
        <taxon>Methanomicrobia</taxon>
        <taxon>Methanosarcinales</taxon>
        <taxon>ANME-2 cluster</taxon>
        <taxon>Candidatus Methanogasteraceae</taxon>
        <taxon>Candidatus Methanogaster</taxon>
    </lineage>
</organism>
<name>A0A7G9YEW4_9EURY</name>
<proteinExistence type="predicted"/>
<protein>
    <submittedName>
        <fullName evidence="1">Uncharacterized protein</fullName>
    </submittedName>
</protein>
<evidence type="ECO:0000313" key="1">
    <source>
        <dbReference type="EMBL" id="QNO46548.1"/>
    </source>
</evidence>
<sequence length="215" mass="23863">MTKTNTQAAFIPATSSGVFCRVSIMLGFDRWNVKKPLKLTPILLAVLLLAIMLPAEAALLCSYSGSDPDSEDLYLEDWYLELSDFEVTGPEPLMVGDTVTVSFTLKAIEVPILFGKQGAFVAVNDPDGIDRSFGYTGQDPRLQVGESISVQASTTVDKEGEWIFWPSYHIKVGDVEFPTDRFAPDEWHACYLTVEFAMKVGHQHGSIYLIILNYI</sequence>
<gene>
    <name evidence="1" type="ORF">HPDFPBIK_00007</name>
</gene>
<accession>A0A7G9YEW4</accession>
<dbReference type="AlphaFoldDB" id="A0A7G9YEW4"/>
<reference evidence="1" key="1">
    <citation type="submission" date="2020-06" db="EMBL/GenBank/DDBJ databases">
        <title>Unique genomic features of the anaerobic methanotrophic archaea.</title>
        <authorList>
            <person name="Chadwick G.L."/>
            <person name="Skennerton C.T."/>
            <person name="Laso-Perez R."/>
            <person name="Leu A.O."/>
            <person name="Speth D.R."/>
            <person name="Yu H."/>
            <person name="Morgan-Lang C."/>
            <person name="Hatzenpichler R."/>
            <person name="Goudeau D."/>
            <person name="Malmstrom R."/>
            <person name="Brazelton W.J."/>
            <person name="Woyke T."/>
            <person name="Hallam S.J."/>
            <person name="Tyson G.W."/>
            <person name="Wegener G."/>
            <person name="Boetius A."/>
            <person name="Orphan V."/>
        </authorList>
    </citation>
    <scope>NUCLEOTIDE SEQUENCE</scope>
</reference>
<dbReference type="EMBL" id="MT631196">
    <property type="protein sequence ID" value="QNO46548.1"/>
    <property type="molecule type" value="Genomic_DNA"/>
</dbReference>